<dbReference type="SUPFAM" id="SSF46894">
    <property type="entry name" value="C-terminal effector domain of the bipartite response regulators"/>
    <property type="match status" value="1"/>
</dbReference>
<dbReference type="InterPro" id="IPR011659">
    <property type="entry name" value="WD40"/>
</dbReference>
<dbReference type="PANTHER" id="PTHR36842">
    <property type="entry name" value="PROTEIN TOLB HOMOLOG"/>
    <property type="match status" value="1"/>
</dbReference>
<dbReference type="InterPro" id="IPR016032">
    <property type="entry name" value="Sig_transdc_resp-reg_C-effctor"/>
</dbReference>
<dbReference type="SMART" id="SM00862">
    <property type="entry name" value="Trans_reg_C"/>
    <property type="match status" value="1"/>
</dbReference>
<dbReference type="InterPro" id="IPR036388">
    <property type="entry name" value="WH-like_DNA-bd_sf"/>
</dbReference>
<proteinExistence type="inferred from homology"/>
<comment type="similarity">
    <text evidence="1">Belongs to the TolB family.</text>
</comment>
<comment type="caution">
    <text evidence="6">The sequence shown here is derived from an EMBL/GenBank/DDBJ whole genome shotgun (WGS) entry which is preliminary data.</text>
</comment>
<dbReference type="PANTHER" id="PTHR36842:SF1">
    <property type="entry name" value="PROTEIN TOLB"/>
    <property type="match status" value="1"/>
</dbReference>
<dbReference type="SUPFAM" id="SSF69304">
    <property type="entry name" value="Tricorn protease N-terminal domain"/>
    <property type="match status" value="1"/>
</dbReference>
<sequence length="768" mass="82651">MIRPAASRLRVLDCEVDALRRVVARADGSEGRRLTLKAMQVLLVLVEHAGSVVTRETLFQQVWPDTMPTDDVLTQAIAQLRKAFGDDRDAPRYIETIARTGYRLLAPATWLEEPEPKPVRPDVREDAAAVADDTVPVAPAPGPRLSLRVLAGVVALVLAAGAWLWTLAVRDAPARGSRERAPELDLAYRAIVSTPGQERLPALSPDGATVAFAQTAGEGGSVLMLQTVGQTAARPLTAPGEVESDTAPAWSRDGTRIAFVRISNDSCRFMLVAASGGEPREAGPCLHGSWSQFDWTPDGRGLVMGGQRSDGAAGAALHRLDFATGRWQPLAYDVGEGDVDQLPRYSPDGRMLAFRRNLSLADLWVMSAEGGTPRPLTRLRGDIRGWDWLPDGSGLVLSHVASQSTLWLLRLEDGSMQALPRPPVGNAVYPDVAADAWSMVFEVDQSRSGLFRARLDGVAEAAPEPVFASSGVDLLPALSPDGRTLAFLSDRSMAVQLWLGEVDQPATLRAVEGLQPLPRHAPVWSADGRSLLVLGRTGDGERLFEVDAGSGRVQMLAVPAARPVFAAYVDRADRLLVGVDDGRGRVRLVLYGREGWRELASEDDVGLARYDAGSGAVLFTRPSAPGLWRTDASLHGSVRISDALPDTQHYRHWGLHAGRVYSIGPESGCATPWRPLLAPGPGRCLFREGMAVGGSPTVDAQGRWLYLGLPMSQNVDIGWGALPQALREPPAESSRAARTLPEVTENAARSMTFGCDAARCRRDFVLVS</sequence>
<dbReference type="RefSeq" id="WP_280942275.1">
    <property type="nucleotide sequence ID" value="NZ_JARYGX010000017.1"/>
</dbReference>
<dbReference type="Pfam" id="PF07676">
    <property type="entry name" value="PD40"/>
    <property type="match status" value="4"/>
</dbReference>
<name>A0ABT6MRI1_9GAMM</name>
<evidence type="ECO:0000313" key="6">
    <source>
        <dbReference type="EMBL" id="MDH7453063.1"/>
    </source>
</evidence>
<dbReference type="Pfam" id="PF00486">
    <property type="entry name" value="Trans_reg_C"/>
    <property type="match status" value="1"/>
</dbReference>
<dbReference type="Gene3D" id="2.120.10.30">
    <property type="entry name" value="TolB, C-terminal domain"/>
    <property type="match status" value="2"/>
</dbReference>
<keyword evidence="2 3" id="KW-0238">DNA-binding</keyword>
<dbReference type="SUPFAM" id="SSF82171">
    <property type="entry name" value="DPP6 N-terminal domain-like"/>
    <property type="match status" value="1"/>
</dbReference>
<keyword evidence="7" id="KW-1185">Reference proteome</keyword>
<evidence type="ECO:0000256" key="3">
    <source>
        <dbReference type="PROSITE-ProRule" id="PRU01091"/>
    </source>
</evidence>
<evidence type="ECO:0000313" key="7">
    <source>
        <dbReference type="Proteomes" id="UP001160550"/>
    </source>
</evidence>
<dbReference type="EMBL" id="JARYGX010000017">
    <property type="protein sequence ID" value="MDH7453063.1"/>
    <property type="molecule type" value="Genomic_DNA"/>
</dbReference>
<dbReference type="Gene3D" id="1.10.10.10">
    <property type="entry name" value="Winged helix-like DNA-binding domain superfamily/Winged helix DNA-binding domain"/>
    <property type="match status" value="1"/>
</dbReference>
<dbReference type="Proteomes" id="UP001160550">
    <property type="component" value="Unassembled WGS sequence"/>
</dbReference>
<protein>
    <submittedName>
        <fullName evidence="6">Winged helix-turn-helix domain-containing protein</fullName>
    </submittedName>
</protein>
<evidence type="ECO:0000256" key="4">
    <source>
        <dbReference type="SAM" id="Phobius"/>
    </source>
</evidence>
<gene>
    <name evidence="6" type="ORF">QF205_08235</name>
</gene>
<keyword evidence="4" id="KW-0472">Membrane</keyword>
<feature type="transmembrane region" description="Helical" evidence="4">
    <location>
        <begin position="149"/>
        <end position="168"/>
    </location>
</feature>
<accession>A0ABT6MRI1</accession>
<dbReference type="InterPro" id="IPR011042">
    <property type="entry name" value="6-blade_b-propeller_TolB-like"/>
</dbReference>
<organism evidence="6 7">
    <name type="scientific">Luteimonas composti</name>
    <dbReference type="NCBI Taxonomy" id="398257"/>
    <lineage>
        <taxon>Bacteria</taxon>
        <taxon>Pseudomonadati</taxon>
        <taxon>Pseudomonadota</taxon>
        <taxon>Gammaproteobacteria</taxon>
        <taxon>Lysobacterales</taxon>
        <taxon>Lysobacteraceae</taxon>
        <taxon>Luteimonas</taxon>
    </lineage>
</organism>
<evidence type="ECO:0000256" key="2">
    <source>
        <dbReference type="ARBA" id="ARBA00023125"/>
    </source>
</evidence>
<evidence type="ECO:0000256" key="1">
    <source>
        <dbReference type="ARBA" id="ARBA00009820"/>
    </source>
</evidence>
<keyword evidence="4" id="KW-0812">Transmembrane</keyword>
<feature type="domain" description="OmpR/PhoB-type" evidence="5">
    <location>
        <begin position="6"/>
        <end position="106"/>
    </location>
</feature>
<reference evidence="6" key="1">
    <citation type="journal article" date="2007" name="Int. J. Syst. Evol. Microbiol.">
        <title>Luteimonas composti sp. nov., a moderately thermophilic bacterium isolated from food waste.</title>
        <authorList>
            <person name="Young C.C."/>
            <person name="Kampfer P."/>
            <person name="Chen W.M."/>
            <person name="Yen W.S."/>
            <person name="Arun A.B."/>
            <person name="Lai W.A."/>
            <person name="Shen F.T."/>
            <person name="Rekha P.D."/>
            <person name="Lin K.Y."/>
            <person name="Chou J.H."/>
        </authorList>
    </citation>
    <scope>NUCLEOTIDE SEQUENCE</scope>
    <source>
        <strain evidence="6">CC-YY355</strain>
    </source>
</reference>
<feature type="DNA-binding region" description="OmpR/PhoB-type" evidence="3">
    <location>
        <begin position="6"/>
        <end position="106"/>
    </location>
</feature>
<dbReference type="InterPro" id="IPR001867">
    <property type="entry name" value="OmpR/PhoB-type_DNA-bd"/>
</dbReference>
<dbReference type="PROSITE" id="PS51755">
    <property type="entry name" value="OMPR_PHOB"/>
    <property type="match status" value="1"/>
</dbReference>
<evidence type="ECO:0000259" key="5">
    <source>
        <dbReference type="PROSITE" id="PS51755"/>
    </source>
</evidence>
<dbReference type="CDD" id="cd00383">
    <property type="entry name" value="trans_reg_C"/>
    <property type="match status" value="1"/>
</dbReference>
<reference evidence="6" key="2">
    <citation type="submission" date="2023-04" db="EMBL/GenBank/DDBJ databases">
        <authorList>
            <person name="Sun J.-Q."/>
        </authorList>
    </citation>
    <scope>NUCLEOTIDE SEQUENCE</scope>
    <source>
        <strain evidence="6">CC-YY355</strain>
    </source>
</reference>
<keyword evidence="4" id="KW-1133">Transmembrane helix</keyword>